<dbReference type="InterPro" id="IPR013057">
    <property type="entry name" value="AA_transpt_TM"/>
</dbReference>
<name>A0A0L0DIQ5_THETB</name>
<feature type="transmembrane region" description="Helical" evidence="5">
    <location>
        <begin position="75"/>
        <end position="95"/>
    </location>
</feature>
<dbReference type="RefSeq" id="XP_013762268.1">
    <property type="nucleotide sequence ID" value="XM_013906814.1"/>
</dbReference>
<dbReference type="eggNOG" id="KOG1304">
    <property type="taxonomic scope" value="Eukaryota"/>
</dbReference>
<organism evidence="7 8">
    <name type="scientific">Thecamonas trahens ATCC 50062</name>
    <dbReference type="NCBI Taxonomy" id="461836"/>
    <lineage>
        <taxon>Eukaryota</taxon>
        <taxon>Apusozoa</taxon>
        <taxon>Apusomonadida</taxon>
        <taxon>Apusomonadidae</taxon>
        <taxon>Thecamonas</taxon>
    </lineage>
</organism>
<comment type="subcellular location">
    <subcellularLocation>
        <location evidence="1">Membrane</location>
        <topology evidence="1">Multi-pass membrane protein</topology>
    </subcellularLocation>
</comment>
<evidence type="ECO:0000256" key="3">
    <source>
        <dbReference type="ARBA" id="ARBA00022989"/>
    </source>
</evidence>
<dbReference type="OrthoDB" id="40134at2759"/>
<dbReference type="GO" id="GO:0005774">
    <property type="term" value="C:vacuolar membrane"/>
    <property type="evidence" value="ECO:0007669"/>
    <property type="project" value="TreeGrafter"/>
</dbReference>
<dbReference type="GO" id="GO:0015179">
    <property type="term" value="F:L-amino acid transmembrane transporter activity"/>
    <property type="evidence" value="ECO:0007669"/>
    <property type="project" value="TreeGrafter"/>
</dbReference>
<dbReference type="Pfam" id="PF01490">
    <property type="entry name" value="Aa_trans"/>
    <property type="match status" value="1"/>
</dbReference>
<feature type="transmembrane region" description="Helical" evidence="5">
    <location>
        <begin position="107"/>
        <end position="133"/>
    </location>
</feature>
<feature type="transmembrane region" description="Helical" evidence="5">
    <location>
        <begin position="33"/>
        <end position="55"/>
    </location>
</feature>
<evidence type="ECO:0000313" key="7">
    <source>
        <dbReference type="EMBL" id="KNC52269.1"/>
    </source>
</evidence>
<feature type="transmembrane region" description="Helical" evidence="5">
    <location>
        <begin position="153"/>
        <end position="178"/>
    </location>
</feature>
<gene>
    <name evidence="7" type="ORF">AMSG_01096</name>
</gene>
<evidence type="ECO:0000256" key="2">
    <source>
        <dbReference type="ARBA" id="ARBA00022692"/>
    </source>
</evidence>
<dbReference type="AlphaFoldDB" id="A0A0L0DIQ5"/>
<accession>A0A0L0DIQ5</accession>
<dbReference type="EMBL" id="GL349436">
    <property type="protein sequence ID" value="KNC52269.1"/>
    <property type="molecule type" value="Genomic_DNA"/>
</dbReference>
<feature type="transmembrane region" description="Helical" evidence="5">
    <location>
        <begin position="190"/>
        <end position="207"/>
    </location>
</feature>
<keyword evidence="3 5" id="KW-1133">Transmembrane helix</keyword>
<dbReference type="GeneID" id="25560865"/>
<reference evidence="7 8" key="1">
    <citation type="submission" date="2010-05" db="EMBL/GenBank/DDBJ databases">
        <title>The Genome Sequence of Thecamonas trahens ATCC 50062.</title>
        <authorList>
            <consortium name="The Broad Institute Genome Sequencing Platform"/>
            <person name="Russ C."/>
            <person name="Cuomo C."/>
            <person name="Shea T."/>
            <person name="Young S.K."/>
            <person name="Zeng Q."/>
            <person name="Koehrsen M."/>
            <person name="Haas B."/>
            <person name="Borodovsky M."/>
            <person name="Guigo R."/>
            <person name="Alvarado L."/>
            <person name="Berlin A."/>
            <person name="Bochicchio J."/>
            <person name="Borenstein D."/>
            <person name="Chapman S."/>
            <person name="Chen Z."/>
            <person name="Freedman E."/>
            <person name="Gellesch M."/>
            <person name="Goldberg J."/>
            <person name="Griggs A."/>
            <person name="Gujja S."/>
            <person name="Heilman E."/>
            <person name="Heiman D."/>
            <person name="Hepburn T."/>
            <person name="Howarth C."/>
            <person name="Jen D."/>
            <person name="Larson L."/>
            <person name="Mehta T."/>
            <person name="Park D."/>
            <person name="Pearson M."/>
            <person name="Roberts A."/>
            <person name="Saif S."/>
            <person name="Shenoy N."/>
            <person name="Sisk P."/>
            <person name="Stolte C."/>
            <person name="Sykes S."/>
            <person name="Thomson T."/>
            <person name="Walk T."/>
            <person name="White J."/>
            <person name="Yandava C."/>
            <person name="Burger G."/>
            <person name="Gray M.W."/>
            <person name="Holland P.W.H."/>
            <person name="King N."/>
            <person name="Lang F.B.F."/>
            <person name="Roger A.J."/>
            <person name="Ruiz-Trillo I."/>
            <person name="Lander E."/>
            <person name="Nusbaum C."/>
        </authorList>
    </citation>
    <scope>NUCLEOTIDE SEQUENCE [LARGE SCALE GENOMIC DNA]</scope>
    <source>
        <strain evidence="7 8">ATCC 50062</strain>
    </source>
</reference>
<dbReference type="PANTHER" id="PTHR22950:SF349">
    <property type="entry name" value="AMINO ACID TRANSPORTER TRANSMEMBRANE DOMAIN-CONTAINING PROTEIN"/>
    <property type="match status" value="1"/>
</dbReference>
<keyword evidence="8" id="KW-1185">Reference proteome</keyword>
<evidence type="ECO:0000313" key="8">
    <source>
        <dbReference type="Proteomes" id="UP000054408"/>
    </source>
</evidence>
<evidence type="ECO:0000256" key="1">
    <source>
        <dbReference type="ARBA" id="ARBA00004141"/>
    </source>
</evidence>
<protein>
    <submittedName>
        <fullName evidence="7">Aromatic and neutral amino acid transporter</fullName>
    </submittedName>
</protein>
<evidence type="ECO:0000256" key="5">
    <source>
        <dbReference type="SAM" id="Phobius"/>
    </source>
</evidence>
<feature type="domain" description="Amino acid transporter transmembrane" evidence="6">
    <location>
        <begin position="12"/>
        <end position="269"/>
    </location>
</feature>
<proteinExistence type="predicted"/>
<evidence type="ECO:0000256" key="4">
    <source>
        <dbReference type="ARBA" id="ARBA00023136"/>
    </source>
</evidence>
<keyword evidence="4 5" id="KW-0472">Membrane</keyword>
<keyword evidence="2 5" id="KW-0812">Transmembrane</keyword>
<feature type="transmembrane region" description="Helical" evidence="5">
    <location>
        <begin position="7"/>
        <end position="26"/>
    </location>
</feature>
<dbReference type="STRING" id="461836.A0A0L0DIQ5"/>
<sequence>MVFGHESHAWFFLVAMVPGVLLLSLIQDMSKLVPFSLAADAVLLFGFVVITARALDQMAFAPPPDGDVVLANWSSFALFFGVVVSGFEGIALVVPMESNMGLAPATFTRLLTLCIVVVSLIFMLFGVLGYLAFGSAVEDVLTLNIEPTPLLNVVTLCICLGVVFTYPLQLFPVIDIVAEATGSNAPAHRKAIATALVATTALIAYILPRFGLLLSLIGNVGSATLSFILPALLHLHFFRKEPASNFVPQGFRYAIVAFGVTGGALGTFVSLHAICVEVFGWGAGHSASAHV</sequence>
<dbReference type="Proteomes" id="UP000054408">
    <property type="component" value="Unassembled WGS sequence"/>
</dbReference>
<feature type="transmembrane region" description="Helical" evidence="5">
    <location>
        <begin position="250"/>
        <end position="274"/>
    </location>
</feature>
<feature type="transmembrane region" description="Helical" evidence="5">
    <location>
        <begin position="213"/>
        <end position="238"/>
    </location>
</feature>
<dbReference type="PANTHER" id="PTHR22950">
    <property type="entry name" value="AMINO ACID TRANSPORTER"/>
    <property type="match status" value="1"/>
</dbReference>
<dbReference type="OMA" id="GHESHAW"/>
<evidence type="ECO:0000259" key="6">
    <source>
        <dbReference type="Pfam" id="PF01490"/>
    </source>
</evidence>